<name>A0AAD2CS46_9STRA</name>
<evidence type="ECO:0000313" key="1">
    <source>
        <dbReference type="EMBL" id="CAJ1939213.1"/>
    </source>
</evidence>
<dbReference type="EMBL" id="CAKOGP040000779">
    <property type="protein sequence ID" value="CAJ1939213.1"/>
    <property type="molecule type" value="Genomic_DNA"/>
</dbReference>
<dbReference type="Proteomes" id="UP001295423">
    <property type="component" value="Unassembled WGS sequence"/>
</dbReference>
<comment type="caution">
    <text evidence="1">The sequence shown here is derived from an EMBL/GenBank/DDBJ whole genome shotgun (WGS) entry which is preliminary data.</text>
</comment>
<gene>
    <name evidence="1" type="ORF">CYCCA115_LOCUS6484</name>
</gene>
<accession>A0AAD2CS46</accession>
<evidence type="ECO:0000313" key="2">
    <source>
        <dbReference type="Proteomes" id="UP001295423"/>
    </source>
</evidence>
<sequence length="264" mass="30511">MNYCVIQITSPQGFIDRSSANFRPSSKEFTQSHVYVNKYNKIVGSLNFDALQSTFVEERHKCSIEKSDWVFIGDDDTLFYEQGIQAFMQARKRQLNRLFAHGNFFNPRKPYDKGWYNGGTGIAITGRVARLLLTNTTENNSDLLDIIRKEEEDCECGDLPFARVLQYFRVRTIHQPNLFLDSCLDCNHMEAELAPIVACHGAELFRDANPQANDKARNMKDLYSNYFSEIEVKEFGAYQQPPMFATMSPLERRDYMDQICNRTG</sequence>
<reference evidence="1" key="1">
    <citation type="submission" date="2023-08" db="EMBL/GenBank/DDBJ databases">
        <authorList>
            <person name="Audoor S."/>
            <person name="Bilcke G."/>
        </authorList>
    </citation>
    <scope>NUCLEOTIDE SEQUENCE</scope>
</reference>
<protein>
    <submittedName>
        <fullName evidence="1">Uncharacterized protein</fullName>
    </submittedName>
</protein>
<dbReference type="AlphaFoldDB" id="A0AAD2CS46"/>
<organism evidence="1 2">
    <name type="scientific">Cylindrotheca closterium</name>
    <dbReference type="NCBI Taxonomy" id="2856"/>
    <lineage>
        <taxon>Eukaryota</taxon>
        <taxon>Sar</taxon>
        <taxon>Stramenopiles</taxon>
        <taxon>Ochrophyta</taxon>
        <taxon>Bacillariophyta</taxon>
        <taxon>Bacillariophyceae</taxon>
        <taxon>Bacillariophycidae</taxon>
        <taxon>Bacillariales</taxon>
        <taxon>Bacillariaceae</taxon>
        <taxon>Cylindrotheca</taxon>
    </lineage>
</organism>
<proteinExistence type="predicted"/>
<keyword evidence="2" id="KW-1185">Reference proteome</keyword>